<comment type="subcellular location">
    <subcellularLocation>
        <location evidence="1">Membrane</location>
        <topology evidence="1">Multi-pass membrane protein</topology>
    </subcellularLocation>
</comment>
<keyword evidence="5 12" id="KW-1133">Transmembrane helix</keyword>
<dbReference type="AlphaFoldDB" id="A0A8U0A203"/>
<feature type="transmembrane region" description="Helical" evidence="12">
    <location>
        <begin position="59"/>
        <end position="80"/>
    </location>
</feature>
<evidence type="ECO:0000256" key="7">
    <source>
        <dbReference type="ARBA" id="ARBA00023004"/>
    </source>
</evidence>
<dbReference type="Pfam" id="PF02628">
    <property type="entry name" value="COX15-CtaA"/>
    <property type="match status" value="1"/>
</dbReference>
<keyword evidence="6" id="KW-0560">Oxidoreductase</keyword>
<protein>
    <submittedName>
        <fullName evidence="13">COX15/CtaA family protein</fullName>
    </submittedName>
</protein>
<evidence type="ECO:0000256" key="9">
    <source>
        <dbReference type="ARBA" id="ARBA00023136"/>
    </source>
</evidence>
<dbReference type="PANTHER" id="PTHR35457">
    <property type="entry name" value="HEME A SYNTHASE"/>
    <property type="match status" value="1"/>
</dbReference>
<dbReference type="InterPro" id="IPR003780">
    <property type="entry name" value="COX15/CtaA_fam"/>
</dbReference>
<feature type="transmembrane region" description="Helical" evidence="12">
    <location>
        <begin position="126"/>
        <end position="147"/>
    </location>
</feature>
<dbReference type="GO" id="GO:0016491">
    <property type="term" value="F:oxidoreductase activity"/>
    <property type="evidence" value="ECO:0007669"/>
    <property type="project" value="UniProtKB-KW"/>
</dbReference>
<dbReference type="PANTHER" id="PTHR35457:SF1">
    <property type="entry name" value="HEME A SYNTHASE"/>
    <property type="match status" value="1"/>
</dbReference>
<keyword evidence="7" id="KW-0408">Iron</keyword>
<evidence type="ECO:0000256" key="12">
    <source>
        <dbReference type="SAM" id="Phobius"/>
    </source>
</evidence>
<dbReference type="InterPro" id="IPR050450">
    <property type="entry name" value="COX15/CtaA_HemeA_synthase"/>
</dbReference>
<proteinExistence type="predicted"/>
<feature type="transmembrane region" description="Helical" evidence="12">
    <location>
        <begin position="259"/>
        <end position="279"/>
    </location>
</feature>
<dbReference type="EMBL" id="CP096019">
    <property type="protein sequence ID" value="UPM43201.1"/>
    <property type="molecule type" value="Genomic_DNA"/>
</dbReference>
<evidence type="ECO:0000256" key="4">
    <source>
        <dbReference type="ARBA" id="ARBA00022723"/>
    </source>
</evidence>
<keyword evidence="3 12" id="KW-0812">Transmembrane</keyword>
<evidence type="ECO:0000256" key="8">
    <source>
        <dbReference type="ARBA" id="ARBA00023133"/>
    </source>
</evidence>
<keyword evidence="2" id="KW-1003">Cell membrane</keyword>
<evidence type="ECO:0000256" key="3">
    <source>
        <dbReference type="ARBA" id="ARBA00022692"/>
    </source>
</evidence>
<keyword evidence="14" id="KW-1185">Reference proteome</keyword>
<feature type="transmembrane region" description="Helical" evidence="12">
    <location>
        <begin position="195"/>
        <end position="215"/>
    </location>
</feature>
<dbReference type="GO" id="GO:0046872">
    <property type="term" value="F:metal ion binding"/>
    <property type="evidence" value="ECO:0007669"/>
    <property type="project" value="UniProtKB-KW"/>
</dbReference>
<evidence type="ECO:0000256" key="11">
    <source>
        <dbReference type="ARBA" id="ARBA00023444"/>
    </source>
</evidence>
<evidence type="ECO:0000256" key="10">
    <source>
        <dbReference type="ARBA" id="ARBA00023157"/>
    </source>
</evidence>
<dbReference type="KEGG" id="haad:MW046_01840"/>
<evidence type="ECO:0000256" key="5">
    <source>
        <dbReference type="ARBA" id="ARBA00022989"/>
    </source>
</evidence>
<name>A0A8U0A203_9EURY</name>
<feature type="transmembrane region" description="Helical" evidence="12">
    <location>
        <begin position="92"/>
        <end position="120"/>
    </location>
</feature>
<evidence type="ECO:0000256" key="2">
    <source>
        <dbReference type="ARBA" id="ARBA00022475"/>
    </source>
</evidence>
<keyword evidence="9 12" id="KW-0472">Membrane</keyword>
<feature type="transmembrane region" description="Helical" evidence="12">
    <location>
        <begin position="168"/>
        <end position="189"/>
    </location>
</feature>
<feature type="transmembrane region" description="Helical" evidence="12">
    <location>
        <begin position="12"/>
        <end position="39"/>
    </location>
</feature>
<dbReference type="Proteomes" id="UP000831768">
    <property type="component" value="Chromosome"/>
</dbReference>
<comment type="pathway">
    <text evidence="11">Porphyrin-containing compound metabolism.</text>
</comment>
<feature type="transmembrane region" description="Helical" evidence="12">
    <location>
        <begin position="227"/>
        <end position="247"/>
    </location>
</feature>
<keyword evidence="10" id="KW-1015">Disulfide bond</keyword>
<sequence>MRVRFRRLIVVTTGLTYVLMLLGIYTAAFGAGLTCGARWPFCDGWLGLFPANLPSFIEWFHRLVAMITGFVILGAAYAGWTRQDDRRVAWAITLAVGLLPLQIGLGAVTVTLSGVFPWGYAPSVQLLHYTVALAILALLTVATALTISSPPRGETERRQFRSRLRWGTLAALVLLPVQYLFNYGTVFVYSPVVQIVYYALSLLLFGVLVSMAVWTARVVSPISMRRLGHVSQLSTAGTVVLAAQMLVDRQLWGSVSPMVSDGLTFVLGLILIATGWLVFRGTGRSPGQESTVHESE</sequence>
<evidence type="ECO:0000313" key="13">
    <source>
        <dbReference type="EMBL" id="UPM43201.1"/>
    </source>
</evidence>
<evidence type="ECO:0000256" key="1">
    <source>
        <dbReference type="ARBA" id="ARBA00004141"/>
    </source>
</evidence>
<accession>A0A8U0A203</accession>
<keyword evidence="8" id="KW-0350">Heme biosynthesis</keyword>
<dbReference type="RefSeq" id="WP_247993869.1">
    <property type="nucleotide sequence ID" value="NZ_CP096019.1"/>
</dbReference>
<evidence type="ECO:0000313" key="14">
    <source>
        <dbReference type="Proteomes" id="UP000831768"/>
    </source>
</evidence>
<organism evidence="13 14">
    <name type="scientific">Halocatena salina</name>
    <dbReference type="NCBI Taxonomy" id="2934340"/>
    <lineage>
        <taxon>Archaea</taxon>
        <taxon>Methanobacteriati</taxon>
        <taxon>Methanobacteriota</taxon>
        <taxon>Stenosarchaea group</taxon>
        <taxon>Halobacteria</taxon>
        <taxon>Halobacteriales</taxon>
        <taxon>Natronomonadaceae</taxon>
        <taxon>Halocatena</taxon>
    </lineage>
</organism>
<gene>
    <name evidence="13" type="ORF">MW046_01840</name>
</gene>
<dbReference type="GO" id="GO:0016020">
    <property type="term" value="C:membrane"/>
    <property type="evidence" value="ECO:0007669"/>
    <property type="project" value="UniProtKB-SubCell"/>
</dbReference>
<dbReference type="GeneID" id="71926749"/>
<dbReference type="GO" id="GO:0006784">
    <property type="term" value="P:heme A biosynthetic process"/>
    <property type="evidence" value="ECO:0007669"/>
    <property type="project" value="InterPro"/>
</dbReference>
<evidence type="ECO:0000256" key="6">
    <source>
        <dbReference type="ARBA" id="ARBA00023002"/>
    </source>
</evidence>
<reference evidence="13" key="1">
    <citation type="submission" date="2022-04" db="EMBL/GenBank/DDBJ databases">
        <title>Halocatena sp. nov., isolated from a salt lake.</title>
        <authorList>
            <person name="Cui H.-L."/>
        </authorList>
    </citation>
    <scope>NUCLEOTIDE SEQUENCE</scope>
    <source>
        <strain evidence="13">AD-1</strain>
    </source>
</reference>
<keyword evidence="4" id="KW-0479">Metal-binding</keyword>